<dbReference type="Pfam" id="PF01408">
    <property type="entry name" value="GFO_IDH_MocA"/>
    <property type="match status" value="1"/>
</dbReference>
<proteinExistence type="inferred from homology"/>
<comment type="subunit">
    <text evidence="3">Homotetramer.</text>
</comment>
<evidence type="ECO:0000256" key="2">
    <source>
        <dbReference type="ARBA" id="ARBA00023027"/>
    </source>
</evidence>
<dbReference type="GO" id="GO:0000166">
    <property type="term" value="F:nucleotide binding"/>
    <property type="evidence" value="ECO:0007669"/>
    <property type="project" value="InterPro"/>
</dbReference>
<comment type="similarity">
    <text evidence="3">Belongs to the Gfo/Idh/MocA family.</text>
</comment>
<dbReference type="InterPro" id="IPR000683">
    <property type="entry name" value="Gfo/Idh/MocA-like_OxRdtase_N"/>
</dbReference>
<gene>
    <name evidence="3" type="primary">iolG</name>
    <name evidence="6" type="ORF">DK869_06925</name>
</gene>
<comment type="caution">
    <text evidence="6">The sequence shown here is derived from an EMBL/GenBank/DDBJ whole genome shotgun (WGS) entry which is preliminary data.</text>
</comment>
<evidence type="ECO:0000313" key="6">
    <source>
        <dbReference type="EMBL" id="PXZ00350.1"/>
    </source>
</evidence>
<dbReference type="OrthoDB" id="9801953at2"/>
<evidence type="ECO:0000259" key="5">
    <source>
        <dbReference type="Pfam" id="PF02894"/>
    </source>
</evidence>
<dbReference type="InterPro" id="IPR004104">
    <property type="entry name" value="Gfo/Idh/MocA-like_OxRdtase_C"/>
</dbReference>
<sequence length="350" mass="39415">MIKQISGNKTLKIGIIGTGAIGQDHIKRCANFLSGVEVVAVSDIDKKSAQNAISTYGLDAKAYESGNDLIQAKEVDAIIIASSGKTHAEYILSGIEAKKFIFCEKPLATTIEECQAIIEAEQTYGKRLVQVGFMRSYDRRYQELKKIIQDKKLGQILMIHAAHRNQESPENFTSEMVITDTLIHELDIFRWLLNDEFVTVSMIPIRKTSKAPKGLQDPQFALLETQSGIRINVELFVNCQYGYDIKCEIVGEEGVASLPAPAAVSICQHEKRYDQILANWQDWFLEAYNIEIQEFINECLVGKLQGPDAWRGYMATYVAEFCIESQKKGQEIAIPVLKCPDFYRSDNKIE</sequence>
<dbReference type="HAMAP" id="MF_01671">
    <property type="entry name" value="IolG"/>
    <property type="match status" value="1"/>
</dbReference>
<dbReference type="PANTHER" id="PTHR43593:SF1">
    <property type="entry name" value="INOSITOL 2-DEHYDROGENASE"/>
    <property type="match status" value="1"/>
</dbReference>
<dbReference type="SUPFAM" id="SSF51735">
    <property type="entry name" value="NAD(P)-binding Rossmann-fold domains"/>
    <property type="match status" value="1"/>
</dbReference>
<feature type="domain" description="Gfo/Idh/MocA-like oxidoreductase N-terminal" evidence="4">
    <location>
        <begin position="11"/>
        <end position="133"/>
    </location>
</feature>
<keyword evidence="7" id="KW-1185">Reference proteome</keyword>
<protein>
    <recommendedName>
        <fullName evidence="3">Inositol 2-dehydrogenase</fullName>
        <ecNumber evidence="3">1.1.1.18</ecNumber>
    </recommendedName>
    <alternativeName>
        <fullName evidence="3">Myo-inositol 2-dehydrogenase</fullName>
        <shortName evidence="3">MI 2-dehydrogenase</shortName>
    </alternativeName>
</protein>
<dbReference type="GO" id="GO:0050112">
    <property type="term" value="F:inositol 2-dehydrogenase (NAD+) activity"/>
    <property type="evidence" value="ECO:0007669"/>
    <property type="project" value="UniProtKB-UniRule"/>
</dbReference>
<dbReference type="EMBL" id="QGLT01000003">
    <property type="protein sequence ID" value="PXZ00350.1"/>
    <property type="molecule type" value="Genomic_DNA"/>
</dbReference>
<evidence type="ECO:0000259" key="4">
    <source>
        <dbReference type="Pfam" id="PF01408"/>
    </source>
</evidence>
<reference evidence="6 7" key="1">
    <citation type="submission" date="2018-05" db="EMBL/GenBank/DDBJ databases">
        <title>Reference genomes for bee gut microbiota database.</title>
        <authorList>
            <person name="Ellegaard K.M."/>
        </authorList>
    </citation>
    <scope>NUCLEOTIDE SEQUENCE [LARGE SCALE GENOMIC DNA]</scope>
    <source>
        <strain evidence="6 7">ESL0284</strain>
    </source>
</reference>
<dbReference type="AlphaFoldDB" id="A0A318N1B7"/>
<comment type="function">
    <text evidence="3">Involved in the oxidation of myo-inositol (MI) to 2-keto-myo-inositol (2KMI or 2-inosose).</text>
</comment>
<dbReference type="PANTHER" id="PTHR43593">
    <property type="match status" value="1"/>
</dbReference>
<evidence type="ECO:0000256" key="1">
    <source>
        <dbReference type="ARBA" id="ARBA00023002"/>
    </source>
</evidence>
<dbReference type="SUPFAM" id="SSF55347">
    <property type="entry name" value="Glyceraldehyde-3-phosphate dehydrogenase-like, C-terminal domain"/>
    <property type="match status" value="1"/>
</dbReference>
<dbReference type="GO" id="GO:0019310">
    <property type="term" value="P:inositol catabolic process"/>
    <property type="evidence" value="ECO:0007669"/>
    <property type="project" value="UniProtKB-UniRule"/>
</dbReference>
<dbReference type="Proteomes" id="UP000247565">
    <property type="component" value="Unassembled WGS sequence"/>
</dbReference>
<name>A0A318N1B7_9PROT</name>
<accession>A0A318N1B7</accession>
<dbReference type="InterPro" id="IPR036291">
    <property type="entry name" value="NAD(P)-bd_dom_sf"/>
</dbReference>
<dbReference type="Gene3D" id="3.40.50.720">
    <property type="entry name" value="NAD(P)-binding Rossmann-like Domain"/>
    <property type="match status" value="1"/>
</dbReference>
<dbReference type="Gene3D" id="3.30.360.10">
    <property type="entry name" value="Dihydrodipicolinate Reductase, domain 2"/>
    <property type="match status" value="1"/>
</dbReference>
<organism evidence="6 7">
    <name type="scientific">Commensalibacter melissae</name>
    <dbReference type="NCBI Taxonomy" id="2070537"/>
    <lineage>
        <taxon>Bacteria</taxon>
        <taxon>Pseudomonadati</taxon>
        <taxon>Pseudomonadota</taxon>
        <taxon>Alphaproteobacteria</taxon>
        <taxon>Acetobacterales</taxon>
        <taxon>Acetobacteraceae</taxon>
    </lineage>
</organism>
<feature type="domain" description="Gfo/Idh/MocA-like oxidoreductase C-terminal" evidence="5">
    <location>
        <begin position="145"/>
        <end position="333"/>
    </location>
</feature>
<dbReference type="InterPro" id="IPR050424">
    <property type="entry name" value="Gfo-Idh-MocA_inositol_DH"/>
</dbReference>
<keyword evidence="2 3" id="KW-0520">NAD</keyword>
<dbReference type="EC" id="1.1.1.18" evidence="3"/>
<comment type="catalytic activity">
    <reaction evidence="3">
        <text>myo-inositol + NAD(+) = scyllo-inosose + NADH + H(+)</text>
        <dbReference type="Rhea" id="RHEA:16949"/>
        <dbReference type="ChEBI" id="CHEBI:15378"/>
        <dbReference type="ChEBI" id="CHEBI:17268"/>
        <dbReference type="ChEBI" id="CHEBI:17811"/>
        <dbReference type="ChEBI" id="CHEBI:57540"/>
        <dbReference type="ChEBI" id="CHEBI:57945"/>
        <dbReference type="EC" id="1.1.1.18"/>
    </reaction>
</comment>
<dbReference type="Pfam" id="PF02894">
    <property type="entry name" value="GFO_IDH_MocA_C"/>
    <property type="match status" value="1"/>
</dbReference>
<keyword evidence="1 3" id="KW-0560">Oxidoreductase</keyword>
<evidence type="ECO:0000313" key="7">
    <source>
        <dbReference type="Proteomes" id="UP000247565"/>
    </source>
</evidence>
<dbReference type="InterPro" id="IPR023794">
    <property type="entry name" value="MI/DCI_dehydrogenase"/>
</dbReference>
<evidence type="ECO:0000256" key="3">
    <source>
        <dbReference type="HAMAP-Rule" id="MF_01671"/>
    </source>
</evidence>